<evidence type="ECO:0000313" key="1">
    <source>
        <dbReference type="EMBL" id="KAJ8367998.1"/>
    </source>
</evidence>
<comment type="caution">
    <text evidence="1">The sequence shown here is derived from an EMBL/GenBank/DDBJ whole genome shotgun (WGS) entry which is preliminary data.</text>
</comment>
<gene>
    <name evidence="1" type="ORF">SKAU_G00080260</name>
</gene>
<accession>A0A9Q1J5I8</accession>
<name>A0A9Q1J5I8_SYNKA</name>
<dbReference type="Proteomes" id="UP001152622">
    <property type="component" value="Chromosome 3"/>
</dbReference>
<evidence type="ECO:0000313" key="2">
    <source>
        <dbReference type="Proteomes" id="UP001152622"/>
    </source>
</evidence>
<keyword evidence="2" id="KW-1185">Reference proteome</keyword>
<sequence>MGQGWRTGTVLRGASQQDLDMFHHPALRAHGGLTPRPADVSCGGGSVAGPSQLRTQTAEFCTACGLYKPGSAALSSQCPEQPVTGRYICTDEFPRLKTRSSTPPPASPFAPVPTPWAITGLIFGGHLASPAHPPPPHLIHFSFHRKVELGPEVVSEHFPHSAAIFTCQLAAGAARLTAAAKITPSPCRRRVRLFVIRRT</sequence>
<dbReference type="EMBL" id="JAINUF010000003">
    <property type="protein sequence ID" value="KAJ8367998.1"/>
    <property type="molecule type" value="Genomic_DNA"/>
</dbReference>
<dbReference type="AlphaFoldDB" id="A0A9Q1J5I8"/>
<protein>
    <submittedName>
        <fullName evidence="1">Uncharacterized protein</fullName>
    </submittedName>
</protein>
<reference evidence="1" key="1">
    <citation type="journal article" date="2023" name="Science">
        <title>Genome structures resolve the early diversification of teleost fishes.</title>
        <authorList>
            <person name="Parey E."/>
            <person name="Louis A."/>
            <person name="Montfort J."/>
            <person name="Bouchez O."/>
            <person name="Roques C."/>
            <person name="Iampietro C."/>
            <person name="Lluch J."/>
            <person name="Castinel A."/>
            <person name="Donnadieu C."/>
            <person name="Desvignes T."/>
            <person name="Floi Bucao C."/>
            <person name="Jouanno E."/>
            <person name="Wen M."/>
            <person name="Mejri S."/>
            <person name="Dirks R."/>
            <person name="Jansen H."/>
            <person name="Henkel C."/>
            <person name="Chen W.J."/>
            <person name="Zahm M."/>
            <person name="Cabau C."/>
            <person name="Klopp C."/>
            <person name="Thompson A.W."/>
            <person name="Robinson-Rechavi M."/>
            <person name="Braasch I."/>
            <person name="Lecointre G."/>
            <person name="Bobe J."/>
            <person name="Postlethwait J.H."/>
            <person name="Berthelot C."/>
            <person name="Roest Crollius H."/>
            <person name="Guiguen Y."/>
        </authorList>
    </citation>
    <scope>NUCLEOTIDE SEQUENCE</scope>
    <source>
        <strain evidence="1">WJC10195</strain>
    </source>
</reference>
<proteinExistence type="predicted"/>
<organism evidence="1 2">
    <name type="scientific">Synaphobranchus kaupii</name>
    <name type="common">Kaup's arrowtooth eel</name>
    <dbReference type="NCBI Taxonomy" id="118154"/>
    <lineage>
        <taxon>Eukaryota</taxon>
        <taxon>Metazoa</taxon>
        <taxon>Chordata</taxon>
        <taxon>Craniata</taxon>
        <taxon>Vertebrata</taxon>
        <taxon>Euteleostomi</taxon>
        <taxon>Actinopterygii</taxon>
        <taxon>Neopterygii</taxon>
        <taxon>Teleostei</taxon>
        <taxon>Anguilliformes</taxon>
        <taxon>Synaphobranchidae</taxon>
        <taxon>Synaphobranchus</taxon>
    </lineage>
</organism>